<name>A0ABP0JVI7_9DINO</name>
<gene>
    <name evidence="1" type="ORF">SCF082_LOCUS14070</name>
</gene>
<proteinExistence type="predicted"/>
<sequence length="484" mass="53971">MSYRKIGVAPVQPRCSESTPRISSLSALPRFFGEDGREGRQPVYWETWTESSIQTWSGSCAGAKDAMLRAGKENIQTELLPIISYLVKKSRIPGCFGAQRLFGGSRPSGMTAAAGLSMSNACQTGYMERYGRSPTEVRASVEGECYSHGYFCSGSGGGLKAPVQKESPMYCGEWQKARFYLMAMAAHQVDLHLSGSLLFAVLIATGWGPMSKTVRMSQTLRLIFYPVVKWTWDRGDRLCALPREDRLLRLKPRVSEPRGERAMLAWLERECKLPDSRIDQNCRTCMAFTATASCEGQSSGGLMTVDGSLLLAVCRPTLRSLQRWATGVQRTSRLFHVQMTSPAAEQRDEPNGGRASELRPPDWSSIAWSLGTLQQHHPSLWSAIRSREQELTPPSFVSLVWAMAKLQHREMPFLMREQPAVSEFNAQELSDFSWGAAKLRLPKASRPWELVAERGLQLMPLMKPQNMATVAWCFATVGGRRGWA</sequence>
<keyword evidence="2" id="KW-1185">Reference proteome</keyword>
<organism evidence="1 2">
    <name type="scientific">Durusdinium trenchii</name>
    <dbReference type="NCBI Taxonomy" id="1381693"/>
    <lineage>
        <taxon>Eukaryota</taxon>
        <taxon>Sar</taxon>
        <taxon>Alveolata</taxon>
        <taxon>Dinophyceae</taxon>
        <taxon>Suessiales</taxon>
        <taxon>Symbiodiniaceae</taxon>
        <taxon>Durusdinium</taxon>
    </lineage>
</organism>
<protein>
    <submittedName>
        <fullName evidence="1">Uncharacterized protein</fullName>
    </submittedName>
</protein>
<evidence type="ECO:0000313" key="2">
    <source>
        <dbReference type="Proteomes" id="UP001642464"/>
    </source>
</evidence>
<comment type="caution">
    <text evidence="1">The sequence shown here is derived from an EMBL/GenBank/DDBJ whole genome shotgun (WGS) entry which is preliminary data.</text>
</comment>
<evidence type="ECO:0000313" key="1">
    <source>
        <dbReference type="EMBL" id="CAK9018398.1"/>
    </source>
</evidence>
<dbReference type="EMBL" id="CAXAMM010008779">
    <property type="protein sequence ID" value="CAK9018398.1"/>
    <property type="molecule type" value="Genomic_DNA"/>
</dbReference>
<reference evidence="1 2" key="1">
    <citation type="submission" date="2024-02" db="EMBL/GenBank/DDBJ databases">
        <authorList>
            <person name="Chen Y."/>
            <person name="Shah S."/>
            <person name="Dougan E. K."/>
            <person name="Thang M."/>
            <person name="Chan C."/>
        </authorList>
    </citation>
    <scope>NUCLEOTIDE SEQUENCE [LARGE SCALE GENOMIC DNA]</scope>
</reference>
<accession>A0ABP0JVI7</accession>
<dbReference type="Proteomes" id="UP001642464">
    <property type="component" value="Unassembled WGS sequence"/>
</dbReference>